<dbReference type="Proteomes" id="UP000324269">
    <property type="component" value="Unassembled WGS sequence"/>
</dbReference>
<gene>
    <name evidence="3" type="ORF">FZC85_03345</name>
</gene>
<dbReference type="RefSeq" id="WP_148967777.1">
    <property type="nucleotide sequence ID" value="NZ_JBNIKW010000001.1"/>
</dbReference>
<sequence>MIDQLKKLVEHSTEDEVKSLLFHMLLRINMAQETEHSQLVKDLKNTYQNFVEYKRSQAVTEKTYEVVHILFGDSASGSLKIALKERDVGDAKVLAFSDVFSIGPVWKLHEERGLHHRYEWLENYILFEGDELAECHERFNETISEIEAIPDHIPITIWVGGNAHEQTALRYVLYLLKGKQNVLYIMNTTHSHTLDTGELSPEKMGMMYEHVSAPLNKEQRIAYEEEWQELSATQEVLRIWENGEIKRVREDYFDEYIIHTAERLHKKLENHGFMKSARLIGEVLGHVEQYIDDGYFEYRVRHLIMNGVFEIKGVPKAMRFYSVKLK</sequence>
<accession>A0A5D4ULL7</accession>
<dbReference type="AlphaFoldDB" id="A0A5D4ULL7"/>
<name>A0A5D4ULL7_9BACI</name>
<dbReference type="Pfam" id="PF12395">
    <property type="entry name" value="DUF3658"/>
    <property type="match status" value="1"/>
</dbReference>
<reference evidence="3 4" key="1">
    <citation type="submission" date="2019-08" db="EMBL/GenBank/DDBJ databases">
        <title>Bacillus genomes from the desert of Cuatro Cienegas, Coahuila.</title>
        <authorList>
            <person name="Olmedo-Alvarez G."/>
        </authorList>
    </citation>
    <scope>NUCLEOTIDE SEQUENCE [LARGE SCALE GENOMIC DNA]</scope>
    <source>
        <strain evidence="3 4">CH87b_3T</strain>
    </source>
</reference>
<protein>
    <submittedName>
        <fullName evidence="3">DUF1835 domain-containing protein</fullName>
    </submittedName>
</protein>
<dbReference type="EMBL" id="VTEZ01000001">
    <property type="protein sequence ID" value="TYS88477.1"/>
    <property type="molecule type" value="Genomic_DNA"/>
</dbReference>
<dbReference type="InterPro" id="IPR014973">
    <property type="entry name" value="DUF1835"/>
</dbReference>
<dbReference type="InterPro" id="IPR022123">
    <property type="entry name" value="DUF3658"/>
</dbReference>
<proteinExistence type="predicted"/>
<dbReference type="OrthoDB" id="343110at2"/>
<feature type="domain" description="DUF1835" evidence="1">
    <location>
        <begin position="67"/>
        <end position="188"/>
    </location>
</feature>
<evidence type="ECO:0000259" key="1">
    <source>
        <dbReference type="Pfam" id="PF08874"/>
    </source>
</evidence>
<comment type="caution">
    <text evidence="3">The sequence shown here is derived from an EMBL/GenBank/DDBJ whole genome shotgun (WGS) entry which is preliminary data.</text>
</comment>
<dbReference type="Pfam" id="PF08874">
    <property type="entry name" value="DUF1835"/>
    <property type="match status" value="1"/>
</dbReference>
<evidence type="ECO:0000259" key="2">
    <source>
        <dbReference type="Pfam" id="PF12395"/>
    </source>
</evidence>
<evidence type="ECO:0000313" key="4">
    <source>
        <dbReference type="Proteomes" id="UP000324269"/>
    </source>
</evidence>
<feature type="domain" description="DUF3658" evidence="2">
    <location>
        <begin position="212"/>
        <end position="321"/>
    </location>
</feature>
<organism evidence="3 4">
    <name type="scientific">Rossellomorea aquimaris</name>
    <dbReference type="NCBI Taxonomy" id="189382"/>
    <lineage>
        <taxon>Bacteria</taxon>
        <taxon>Bacillati</taxon>
        <taxon>Bacillota</taxon>
        <taxon>Bacilli</taxon>
        <taxon>Bacillales</taxon>
        <taxon>Bacillaceae</taxon>
        <taxon>Rossellomorea</taxon>
    </lineage>
</organism>
<evidence type="ECO:0000313" key="3">
    <source>
        <dbReference type="EMBL" id="TYS88477.1"/>
    </source>
</evidence>